<proteinExistence type="predicted"/>
<reference evidence="1 2" key="1">
    <citation type="submission" date="2020-08" db="EMBL/GenBank/DDBJ databases">
        <title>Sequencing the genomes of 1000 actinobacteria strains.</title>
        <authorList>
            <person name="Klenk H.-P."/>
        </authorList>
    </citation>
    <scope>NUCLEOTIDE SEQUENCE [LARGE SCALE GENOMIC DNA]</scope>
    <source>
        <strain evidence="1 2">DSM 105784</strain>
    </source>
</reference>
<dbReference type="EMBL" id="JACHMJ010000001">
    <property type="protein sequence ID" value="MBB5844702.1"/>
    <property type="molecule type" value="Genomic_DNA"/>
</dbReference>
<evidence type="ECO:0000313" key="2">
    <source>
        <dbReference type="Proteomes" id="UP000536685"/>
    </source>
</evidence>
<comment type="caution">
    <text evidence="1">The sequence shown here is derived from an EMBL/GenBank/DDBJ whole genome shotgun (WGS) entry which is preliminary data.</text>
</comment>
<dbReference type="Proteomes" id="UP000536685">
    <property type="component" value="Unassembled WGS sequence"/>
</dbReference>
<protein>
    <submittedName>
        <fullName evidence="1">Uncharacterized protein</fullName>
    </submittedName>
</protein>
<keyword evidence="2" id="KW-1185">Reference proteome</keyword>
<evidence type="ECO:0000313" key="1">
    <source>
        <dbReference type="EMBL" id="MBB5844702.1"/>
    </source>
</evidence>
<dbReference type="RefSeq" id="WP_184239098.1">
    <property type="nucleotide sequence ID" value="NZ_JACHMJ010000001.1"/>
</dbReference>
<dbReference type="AlphaFoldDB" id="A0A841ARY0"/>
<sequence length="152" mass="16326">MSSTDIDSDLGRARALRLHLDLARLDYLRLLRRLAETLTAVEISDRTGSSPSHVSAALAEAADIAEPVAGFSGASPYEIAQRFADGQIPREQLVDELARWDYPLEQGTHDDFDALVVSVPGSFDEVTDAAGHGLIDGATYDEILNAAADRSS</sequence>
<name>A0A841ARY0_9MICO</name>
<accession>A0A841ARY0</accession>
<organism evidence="1 2">
    <name type="scientific">Conyzicola lurida</name>
    <dbReference type="NCBI Taxonomy" id="1172621"/>
    <lineage>
        <taxon>Bacteria</taxon>
        <taxon>Bacillati</taxon>
        <taxon>Actinomycetota</taxon>
        <taxon>Actinomycetes</taxon>
        <taxon>Micrococcales</taxon>
        <taxon>Microbacteriaceae</taxon>
        <taxon>Conyzicola</taxon>
    </lineage>
</organism>
<gene>
    <name evidence="1" type="ORF">HD599_003025</name>
</gene>